<reference evidence="6" key="1">
    <citation type="submission" date="2023-10" db="EMBL/GenBank/DDBJ databases">
        <authorList>
            <person name="Chen Y."/>
            <person name="Shah S."/>
            <person name="Dougan E. K."/>
            <person name="Thang M."/>
            <person name="Chan C."/>
        </authorList>
    </citation>
    <scope>NUCLEOTIDE SEQUENCE [LARGE SCALE GENOMIC DNA]</scope>
</reference>
<keyword evidence="7" id="KW-1185">Reference proteome</keyword>
<dbReference type="Proteomes" id="UP001189429">
    <property type="component" value="Unassembled WGS sequence"/>
</dbReference>
<name>A0ABN9WDF1_9DINO</name>
<evidence type="ECO:0000256" key="4">
    <source>
        <dbReference type="RuleBase" id="RU361153"/>
    </source>
</evidence>
<evidence type="ECO:0000256" key="1">
    <source>
        <dbReference type="ARBA" id="ARBA00005641"/>
    </source>
</evidence>
<dbReference type="InterPro" id="IPR017853">
    <property type="entry name" value="GH"/>
</dbReference>
<keyword evidence="2 4" id="KW-0378">Hydrolase</keyword>
<organism evidence="6 7">
    <name type="scientific">Prorocentrum cordatum</name>
    <dbReference type="NCBI Taxonomy" id="2364126"/>
    <lineage>
        <taxon>Eukaryota</taxon>
        <taxon>Sar</taxon>
        <taxon>Alveolata</taxon>
        <taxon>Dinophyceae</taxon>
        <taxon>Prorocentrales</taxon>
        <taxon>Prorocentraceae</taxon>
        <taxon>Prorocentrum</taxon>
    </lineage>
</organism>
<dbReference type="InterPro" id="IPR001547">
    <property type="entry name" value="Glyco_hydro_5"/>
</dbReference>
<evidence type="ECO:0000256" key="3">
    <source>
        <dbReference type="ARBA" id="ARBA00023295"/>
    </source>
</evidence>
<protein>
    <recommendedName>
        <fullName evidence="5">Glycoside hydrolase family 5 domain-containing protein</fullName>
    </recommendedName>
</protein>
<proteinExistence type="inferred from homology"/>
<dbReference type="Pfam" id="PF00150">
    <property type="entry name" value="Cellulase"/>
    <property type="match status" value="1"/>
</dbReference>
<keyword evidence="3 4" id="KW-0326">Glycosidase</keyword>
<dbReference type="PROSITE" id="PS50231">
    <property type="entry name" value="RICIN_B_LECTIN"/>
    <property type="match status" value="1"/>
</dbReference>
<comment type="similarity">
    <text evidence="1 4">Belongs to the glycosyl hydrolase 5 (cellulase A) family.</text>
</comment>
<comment type="caution">
    <text evidence="6">The sequence shown here is derived from an EMBL/GenBank/DDBJ whole genome shotgun (WGS) entry which is preliminary data.</text>
</comment>
<dbReference type="PANTHER" id="PTHR31263">
    <property type="entry name" value="CELLULASE FAMILY PROTEIN (AFU_ORTHOLOGUE AFUA_5G14560)"/>
    <property type="match status" value="1"/>
</dbReference>
<evidence type="ECO:0000259" key="5">
    <source>
        <dbReference type="Pfam" id="PF00150"/>
    </source>
</evidence>
<dbReference type="InterPro" id="IPR018087">
    <property type="entry name" value="Glyco_hydro_5_CS"/>
</dbReference>
<evidence type="ECO:0000313" key="6">
    <source>
        <dbReference type="EMBL" id="CAK0882797.1"/>
    </source>
</evidence>
<dbReference type="PROSITE" id="PS00659">
    <property type="entry name" value="GLYCOSYL_HYDROL_F5"/>
    <property type="match status" value="1"/>
</dbReference>
<dbReference type="Gene3D" id="3.20.20.80">
    <property type="entry name" value="Glycosidases"/>
    <property type="match status" value="1"/>
</dbReference>
<gene>
    <name evidence="6" type="ORF">PCOR1329_LOCUS65213</name>
</gene>
<dbReference type="EMBL" id="CAUYUJ010018339">
    <property type="protein sequence ID" value="CAK0882797.1"/>
    <property type="molecule type" value="Genomic_DNA"/>
</dbReference>
<dbReference type="PANTHER" id="PTHR31263:SF0">
    <property type="entry name" value="CELLULASE FAMILY PROTEIN (AFU_ORTHOLOGUE AFUA_5G14560)"/>
    <property type="match status" value="1"/>
</dbReference>
<feature type="domain" description="Glycoside hydrolase family 5" evidence="5">
    <location>
        <begin position="188"/>
        <end position="543"/>
    </location>
</feature>
<accession>A0ABN9WDF1</accession>
<sequence>MSLVLSALLEISPKYAVPSRQLALIVAFWATFPSKFVDAASRIVTARNVDLCLHGSPGGAVILVNCLESAASNVTWDLDPPHPPKGPLCLKPGPGCLSGALQLGVSDDEWLWDYTTMRIQHGDKCLTAVDTDSNLPAVSLEECESGGHEQNGEGPASQSWILLPTSRPQVDILSELTFPMRASGRYFVDSAGKNVKLVGVNWFGAHMEQLVNNGLDRTTADNIAARILHMGFNSVRLNYALNVTVNSSGSFPDVPDPKYVSGDPSLAGLNVLEVFDKCVEALTSRGLLVIVNVHMLDAAWCCTTTDNNAQWYNDVFSEEDWTASLNLMAARYSGNPRVIGFDLFNEPRLNSITNDVSYWGVWEAGSWLSSPYVRLRDWRVGAAKGAVAVWKGNPDALVIVEGFNFAMHLKYVLSRPMKFAQDCLFSRVAYENHDYSFFDFEYFDWLEYPWSWWTVYQDFKTMRTEANIDKEEIEDVPGYCDDADAYDRFKRGRQASFLFLYTEGKAPVWTGEVGTDKRNDTDCYWQDVLKLYKEFDSSWCYWPVDPIRGPIDNRADTYGLFDAQFKDLISSGWLEVARPHFDSGDTIRLSLVRAGARDLCV</sequence>
<evidence type="ECO:0000313" key="7">
    <source>
        <dbReference type="Proteomes" id="UP001189429"/>
    </source>
</evidence>
<evidence type="ECO:0000256" key="2">
    <source>
        <dbReference type="ARBA" id="ARBA00022801"/>
    </source>
</evidence>
<dbReference type="SUPFAM" id="SSF51445">
    <property type="entry name" value="(Trans)glycosidases"/>
    <property type="match status" value="1"/>
</dbReference>